<evidence type="ECO:0000313" key="3">
    <source>
        <dbReference type="EMBL" id="CDG96278.1"/>
    </source>
</evidence>
<reference evidence="3" key="1">
    <citation type="submission" date="2013-07" db="EMBL/GenBank/DDBJ databases">
        <title>Sub-species coevolution in mutualistic symbiosis.</title>
        <authorList>
            <person name="Murfin K."/>
            <person name="Klassen J."/>
            <person name="Lee M."/>
            <person name="Forst S."/>
            <person name="Stock P."/>
            <person name="Goodrich-Blair H."/>
        </authorList>
    </citation>
    <scope>NUCLEOTIDE SEQUENCE [LARGE SCALE GENOMIC DNA]</scope>
    <source>
        <strain evidence="3">Puntauvense</strain>
    </source>
</reference>
<name>A0A077ND39_XENBV</name>
<dbReference type="PANTHER" id="PTHR36251">
    <property type="entry name" value="FELS-1 PROPHAGE HOST SPECIFICITY PROTEIN-RELATED"/>
    <property type="match status" value="1"/>
</dbReference>
<dbReference type="Proteomes" id="UP000028511">
    <property type="component" value="Unassembled WGS sequence"/>
</dbReference>
<dbReference type="HOGENOM" id="CLU_847168_0_0_6"/>
<dbReference type="Pfam" id="PF24489">
    <property type="entry name" value="Ig_J_second"/>
    <property type="match status" value="1"/>
</dbReference>
<dbReference type="PANTHER" id="PTHR36251:SF2">
    <property type="entry name" value="GIFSY-2 PROPHAGE HOST SPECIFICITY PROTEIN J, PHAGE LAMBDA"/>
    <property type="match status" value="1"/>
</dbReference>
<comment type="caution">
    <text evidence="3">The sequence shown here is derived from an EMBL/GenBank/DDBJ whole genome shotgun (WGS) entry which is preliminary data.</text>
</comment>
<protein>
    <submittedName>
        <fullName evidence="3">Host specificity protein J</fullName>
    </submittedName>
</protein>
<dbReference type="EMBL" id="CBSW010000118">
    <property type="protein sequence ID" value="CDG96278.1"/>
    <property type="molecule type" value="Genomic_DNA"/>
</dbReference>
<accession>A0A077ND39</accession>
<proteinExistence type="predicted"/>
<sequence length="328" mass="36459">MKAIPHISAPKTLDTQFEFWFSESRISNINEIEAKADFLGIAKFWIKGQLKADTPYWFYVRSINEFGKSHFVEAEGKPNDNAKDILEVVGEQFLSNKAGQRLQSQMDFNSEAIMEIAAVEGAIVQRQLKVNGDLKSEILHVQTTQVTDREAFAEDMKKVQAEVGENAAAVQTKATAVFDIKGDGHALYDVGVGLKYKDQFHKAGMVMGSEVKNGQVTTSIGFNANNFGWFNPASGEMEPFMMVKNGQLFVREGFFDKSTIQKLLIGAEIKSVNYIPGKSGFYWNMQTGQMENIGSDSQGKMKQTNTTISIADEKGRLRGQFGKITGVF</sequence>
<dbReference type="InterPro" id="IPR057587">
    <property type="entry name" value="GpJ_Ig_second"/>
</dbReference>
<feature type="domain" description="Tip attachment protein J central straight fiber" evidence="1">
    <location>
        <begin position="169"/>
        <end position="307"/>
    </location>
</feature>
<evidence type="ECO:0000259" key="1">
    <source>
        <dbReference type="Pfam" id="PF09327"/>
    </source>
</evidence>
<dbReference type="InterPro" id="IPR053171">
    <property type="entry name" value="Viral_Tip_Attach_Protein"/>
</dbReference>
<organism evidence="3">
    <name type="scientific">Xenorhabdus bovienii str. puntauvense</name>
    <dbReference type="NCBI Taxonomy" id="1398201"/>
    <lineage>
        <taxon>Bacteria</taxon>
        <taxon>Pseudomonadati</taxon>
        <taxon>Pseudomonadota</taxon>
        <taxon>Gammaproteobacteria</taxon>
        <taxon>Enterobacterales</taxon>
        <taxon>Morganellaceae</taxon>
        <taxon>Xenorhabdus</taxon>
    </lineage>
</organism>
<feature type="domain" description="Tip attachment protein J second Ig-like" evidence="2">
    <location>
        <begin position="2"/>
        <end position="89"/>
    </location>
</feature>
<gene>
    <name evidence="3" type="ORF">XBP1_2040001</name>
</gene>
<dbReference type="Pfam" id="PF09327">
    <property type="entry name" value="Phage_Tail_Tip"/>
    <property type="match status" value="1"/>
</dbReference>
<dbReference type="InterPro" id="IPR015406">
    <property type="entry name" value="GpJ_CSF"/>
</dbReference>
<evidence type="ECO:0000259" key="2">
    <source>
        <dbReference type="Pfam" id="PF24489"/>
    </source>
</evidence>
<dbReference type="AlphaFoldDB" id="A0A077ND39"/>